<comment type="similarity">
    <text evidence="1">Belongs to the EXO70 family.</text>
</comment>
<dbReference type="Gene3D" id="1.20.1280.170">
    <property type="entry name" value="Exocyst complex component Exo70"/>
    <property type="match status" value="1"/>
</dbReference>
<dbReference type="PANTHER" id="PTHR12542:SF142">
    <property type="entry name" value="EXOCYST SUBUNIT EXO70 FAMILY PROTEIN"/>
    <property type="match status" value="1"/>
</dbReference>
<evidence type="ECO:0000256" key="1">
    <source>
        <dbReference type="ARBA" id="ARBA00006756"/>
    </source>
</evidence>
<feature type="compositionally biased region" description="Basic and acidic residues" evidence="3">
    <location>
        <begin position="920"/>
        <end position="934"/>
    </location>
</feature>
<dbReference type="Pfam" id="PF00227">
    <property type="entry name" value="Proteasome"/>
    <property type="match status" value="1"/>
</dbReference>
<dbReference type="PANTHER" id="PTHR12542">
    <property type="entry name" value="EXOCYST COMPLEX PROTEIN EXO70"/>
    <property type="match status" value="1"/>
</dbReference>
<evidence type="ECO:0000313" key="5">
    <source>
        <dbReference type="EMBL" id="CAI9113371.1"/>
    </source>
</evidence>
<dbReference type="Pfam" id="PF03081">
    <property type="entry name" value="Exo70_C"/>
    <property type="match status" value="1"/>
</dbReference>
<protein>
    <submittedName>
        <fullName evidence="5">OLC1v1013956C1</fullName>
    </submittedName>
</protein>
<dbReference type="EMBL" id="OX459124">
    <property type="protein sequence ID" value="CAI9113371.1"/>
    <property type="molecule type" value="Genomic_DNA"/>
</dbReference>
<feature type="region of interest" description="Disordered" evidence="3">
    <location>
        <begin position="75"/>
        <end position="94"/>
    </location>
</feature>
<dbReference type="SUPFAM" id="SSF74788">
    <property type="entry name" value="Cullin repeat-like"/>
    <property type="match status" value="1"/>
</dbReference>
<evidence type="ECO:0000259" key="4">
    <source>
        <dbReference type="Pfam" id="PF03081"/>
    </source>
</evidence>
<keyword evidence="6" id="KW-1185">Reference proteome</keyword>
<dbReference type="InterPro" id="IPR001353">
    <property type="entry name" value="Proteasome_sua/b"/>
</dbReference>
<feature type="compositionally biased region" description="Low complexity" evidence="3">
    <location>
        <begin position="75"/>
        <end position="86"/>
    </location>
</feature>
<dbReference type="GO" id="GO:0005546">
    <property type="term" value="F:phosphatidylinositol-4,5-bisphosphate binding"/>
    <property type="evidence" value="ECO:0007669"/>
    <property type="project" value="InterPro"/>
</dbReference>
<reference evidence="5" key="1">
    <citation type="submission" date="2023-03" db="EMBL/GenBank/DDBJ databases">
        <authorList>
            <person name="Julca I."/>
        </authorList>
    </citation>
    <scope>NUCLEOTIDE SEQUENCE</scope>
</reference>
<accession>A0AAV1E1Q9</accession>
<dbReference type="GO" id="GO:0051603">
    <property type="term" value="P:proteolysis involved in protein catabolic process"/>
    <property type="evidence" value="ECO:0007669"/>
    <property type="project" value="InterPro"/>
</dbReference>
<dbReference type="Pfam" id="PF20669">
    <property type="entry name" value="Exo70_N"/>
    <property type="match status" value="1"/>
</dbReference>
<name>A0AAV1E1Q9_OLDCO</name>
<evidence type="ECO:0000313" key="6">
    <source>
        <dbReference type="Proteomes" id="UP001161247"/>
    </source>
</evidence>
<dbReference type="GO" id="GO:0006887">
    <property type="term" value="P:exocytosis"/>
    <property type="evidence" value="ECO:0007669"/>
    <property type="project" value="InterPro"/>
</dbReference>
<dbReference type="InterPro" id="IPR004140">
    <property type="entry name" value="Exo70"/>
</dbReference>
<evidence type="ECO:0000256" key="2">
    <source>
        <dbReference type="ARBA" id="ARBA00022448"/>
    </source>
</evidence>
<feature type="domain" description="Exocyst complex subunit Exo70 C-terminal" evidence="4">
    <location>
        <begin position="323"/>
        <end position="688"/>
    </location>
</feature>
<dbReference type="SUPFAM" id="SSF56235">
    <property type="entry name" value="N-terminal nucleophile aminohydrolases (Ntn hydrolases)"/>
    <property type="match status" value="1"/>
</dbReference>
<dbReference type="GO" id="GO:0000145">
    <property type="term" value="C:exocyst"/>
    <property type="evidence" value="ECO:0007669"/>
    <property type="project" value="InterPro"/>
</dbReference>
<gene>
    <name evidence="5" type="ORF">OLC1_LOCUS20399</name>
</gene>
<dbReference type="InterPro" id="IPR029055">
    <property type="entry name" value="Ntn_hydrolases_N"/>
</dbReference>
<sequence>MAAPATTTDGEQKVLATAQQIVKSLHSSTNVSADDVILLFSSIDTRFANLSNLMQTSSSSNQTSSPNAAAATAAAGFSPSNSSSPSVVAGLGDDDSFNSPSNLKGLSQLEEAENLLHRWESNGEDSGGIDDYLQVVDHILQLTEDLSFEQQGEEGGDGDVVVDRAENALQMAMARLEDEFRHVLIRNVVPFNIERIGGSLIRRSSLSSASSADGLIHQIPDFDSASFADPVEEISGRYHRHVAGASLGGEDVFIDLVSPDAINDLKGIASRMIRAGYEKECCQVYSSVRRDVLDECMNILEVEKHSIEDVHGMNWESLNQKMKNWIRALKIVVRVLLPSEKLLCEDIFSGADVIEDVCFIEATKGCVMQLLNFGEAVAIGIRSAEKLFRFLDMYDALSDVFPDLQELFNDKEAGDMVCTEAQGVLDNLAEAAIGTCLEFENAVKGETSRRPIQNGDIHPLTRYVMNYVYFLVDYSSIFNRLLENTRVALESEDAKGKDTDNLESEDISPIAQRILSIIKTLETNLEEKARLYEDGGLQYVFLMNNILYIVQKVKASELKNLLGDNWIRRRRGQVRQYATSYLRASWTKVLSFLKDEGIGGSGSNASKVVLKERFKNFNACFEEIYRIQTAWKVPDLQLRDELKISISEKLIPAYRSFLGRFGSHLESGKHAGKYIKYSAEDLEAYLSEPDLFEGVPKVLHHMRRKSSSLQKATPRPKPVSSYTEPADEWNILAALTRFGIWDRWLSKFLEESVHTGDETYSDAGSISKGKEHAFNFDKMDIDFNLPGVLRKIPSFNSDIPDIDIFSRVVKDGEERSKESTSGTTHETANGSDFTYNFNDLDVFNFKDTSKKEGIIGKGDETKEEYLNKLLAQESKDCLVEDGDGHQHESCNLQVCGTVISSDVDMQADTGSRPDLSTADSPHRPVKGHEGHLRSEAGTNERATYEALTEKRGSSKCQELECQLDKSMSPESLPQEVPVANESVVNKSVHSVLRNELCRDTVPEGLEQVGTKDPEAFTLERSAKTLIADSGSNSEIPAWSGSFVHTTTITEEKETGPQGQSDMEALVAIKEVHELAQSRRKDEKFLSDNCSAKLDPQKQDNVKNLDVMELSSTLNCNNVWLLLATLKRGYFNLHGVLRKIPSFNSEIPDIDIFSRVVKDGEERSKESSSGTTQEKANGFDLTFNLNDLDVFNFKAISKKECLIGKGGEAKEEDHLKQLFAQESRDCLVEDGVDMQGDTGSNPDLSTPDSPYRVVKGHGSHLESEAAINEGAIDEALTDKRGSGKCQELECQLDKSDNGSPELVLQKQENVKNPDLLELSSTLNRNQVEVGSVCETDGFDLACKLEEFNSAHMPKTESGSTTLAFIFSTGIMVAADTLVSGKKGPSKSKRVDKIGHLDTYMLATIVGSEIHRRHTIDLLKEVEEAKKKHLVTPEWAAKRLSHYLSSTKSDTVKQLSARFMVLGYDTTTDQKIPQIYVIDQTGVIWQTNCFATGSGSVSALQVLFPEWRFNMDICDAVDLTMRGICSASIWDRSTGAHLSVSMVSSKGH</sequence>
<dbReference type="FunFam" id="1.20.1280.170:FF:000003">
    <property type="entry name" value="Exocyst subunit Exo70 family protein"/>
    <property type="match status" value="1"/>
</dbReference>
<proteinExistence type="inferred from homology"/>
<dbReference type="InterPro" id="IPR016159">
    <property type="entry name" value="Cullin_repeat-like_dom_sf"/>
</dbReference>
<dbReference type="GO" id="GO:0005839">
    <property type="term" value="C:proteasome core complex"/>
    <property type="evidence" value="ECO:0007669"/>
    <property type="project" value="InterPro"/>
</dbReference>
<dbReference type="InterPro" id="IPR046364">
    <property type="entry name" value="Exo70_C"/>
</dbReference>
<feature type="region of interest" description="Disordered" evidence="3">
    <location>
        <begin position="908"/>
        <end position="939"/>
    </location>
</feature>
<organism evidence="5 6">
    <name type="scientific">Oldenlandia corymbosa var. corymbosa</name>
    <dbReference type="NCBI Taxonomy" id="529605"/>
    <lineage>
        <taxon>Eukaryota</taxon>
        <taxon>Viridiplantae</taxon>
        <taxon>Streptophyta</taxon>
        <taxon>Embryophyta</taxon>
        <taxon>Tracheophyta</taxon>
        <taxon>Spermatophyta</taxon>
        <taxon>Magnoliopsida</taxon>
        <taxon>eudicotyledons</taxon>
        <taxon>Gunneridae</taxon>
        <taxon>Pentapetalae</taxon>
        <taxon>asterids</taxon>
        <taxon>lamiids</taxon>
        <taxon>Gentianales</taxon>
        <taxon>Rubiaceae</taxon>
        <taxon>Rubioideae</taxon>
        <taxon>Spermacoceae</taxon>
        <taxon>Hedyotis-Oldenlandia complex</taxon>
        <taxon>Oldenlandia</taxon>
    </lineage>
</organism>
<dbReference type="Gene3D" id="3.60.20.10">
    <property type="entry name" value="Glutamine Phosphoribosylpyrophosphate, subunit 1, domain 1"/>
    <property type="match status" value="1"/>
</dbReference>
<dbReference type="Proteomes" id="UP001161247">
    <property type="component" value="Chromosome 7"/>
</dbReference>
<evidence type="ECO:0000256" key="3">
    <source>
        <dbReference type="SAM" id="MobiDB-lite"/>
    </source>
</evidence>
<keyword evidence="2" id="KW-0813">Transport</keyword>